<organism evidence="1">
    <name type="scientific">bioreactor metagenome</name>
    <dbReference type="NCBI Taxonomy" id="1076179"/>
    <lineage>
        <taxon>unclassified sequences</taxon>
        <taxon>metagenomes</taxon>
        <taxon>ecological metagenomes</taxon>
    </lineage>
</organism>
<proteinExistence type="predicted"/>
<reference evidence="1" key="1">
    <citation type="submission" date="2019-08" db="EMBL/GenBank/DDBJ databases">
        <authorList>
            <person name="Kucharzyk K."/>
            <person name="Murdoch R.W."/>
            <person name="Higgins S."/>
            <person name="Loffler F."/>
        </authorList>
    </citation>
    <scope>NUCLEOTIDE SEQUENCE</scope>
</reference>
<protein>
    <submittedName>
        <fullName evidence="1">Uncharacterized protein</fullName>
    </submittedName>
</protein>
<comment type="caution">
    <text evidence="1">The sequence shown here is derived from an EMBL/GenBank/DDBJ whole genome shotgun (WGS) entry which is preliminary data.</text>
</comment>
<accession>A0A645GYM9</accession>
<sequence>MTVADKAMYFKCPSDTANFNDKLESVSNSFISYFNAYLSGTDSSTAGFGAYSIAPEDTRAIVGRDKPGMCFWWDYSKSLGRNGYAGNNATAEFNHPGMVNILFFGGHVMGKIMSPSQDTFAIYYNRFVGLYDDQDN</sequence>
<dbReference type="AlphaFoldDB" id="A0A645GYM9"/>
<dbReference type="EMBL" id="VSSQ01079702">
    <property type="protein sequence ID" value="MPN29144.1"/>
    <property type="molecule type" value="Genomic_DNA"/>
</dbReference>
<gene>
    <name evidence="1" type="ORF">SDC9_176595</name>
</gene>
<name>A0A645GYM9_9ZZZZ</name>
<evidence type="ECO:0000313" key="1">
    <source>
        <dbReference type="EMBL" id="MPN29144.1"/>
    </source>
</evidence>